<protein>
    <submittedName>
        <fullName evidence="2">Uncharacterized protein</fullName>
    </submittedName>
</protein>
<comment type="caution">
    <text evidence="2">The sequence shown here is derived from an EMBL/GenBank/DDBJ whole genome shotgun (WGS) entry which is preliminary data.</text>
</comment>
<proteinExistence type="predicted"/>
<dbReference type="AlphaFoldDB" id="A0A4R7Q6M8"/>
<organism evidence="2 3">
    <name type="scientific">Gelidibacter sediminis</name>
    <dbReference type="NCBI Taxonomy" id="1608710"/>
    <lineage>
        <taxon>Bacteria</taxon>
        <taxon>Pseudomonadati</taxon>
        <taxon>Bacteroidota</taxon>
        <taxon>Flavobacteriia</taxon>
        <taxon>Flavobacteriales</taxon>
        <taxon>Flavobacteriaceae</taxon>
        <taxon>Gelidibacter</taxon>
    </lineage>
</organism>
<dbReference type="Proteomes" id="UP000294689">
    <property type="component" value="Unassembled WGS sequence"/>
</dbReference>
<sequence>MSLTKQKITNDKIKNTPADAGIQQRKPIGYKKQ</sequence>
<evidence type="ECO:0000313" key="3">
    <source>
        <dbReference type="Proteomes" id="UP000294689"/>
    </source>
</evidence>
<dbReference type="EMBL" id="SOBW01000007">
    <property type="protein sequence ID" value="TDU43224.1"/>
    <property type="molecule type" value="Genomic_DNA"/>
</dbReference>
<feature type="region of interest" description="Disordered" evidence="1">
    <location>
        <begin position="1"/>
        <end position="33"/>
    </location>
</feature>
<evidence type="ECO:0000313" key="2">
    <source>
        <dbReference type="EMBL" id="TDU43224.1"/>
    </source>
</evidence>
<gene>
    <name evidence="2" type="ORF">BXY82_0633</name>
</gene>
<evidence type="ECO:0000256" key="1">
    <source>
        <dbReference type="SAM" id="MobiDB-lite"/>
    </source>
</evidence>
<name>A0A4R7Q6M8_9FLAO</name>
<keyword evidence="3" id="KW-1185">Reference proteome</keyword>
<reference evidence="2 3" key="1">
    <citation type="submission" date="2019-03" db="EMBL/GenBank/DDBJ databases">
        <title>Genomic Encyclopedia of Archaeal and Bacterial Type Strains, Phase II (KMG-II): from individual species to whole genera.</title>
        <authorList>
            <person name="Goeker M."/>
        </authorList>
    </citation>
    <scope>NUCLEOTIDE SEQUENCE [LARGE SCALE GENOMIC DNA]</scope>
    <source>
        <strain evidence="2 3">DSM 28135</strain>
    </source>
</reference>
<accession>A0A4R7Q6M8</accession>